<dbReference type="STRING" id="1849047.A0A3D8RHA5"/>
<dbReference type="SUPFAM" id="SSF52540">
    <property type="entry name" value="P-loop containing nucleoside triphosphate hydrolases"/>
    <property type="match status" value="2"/>
</dbReference>
<feature type="transmembrane region" description="Helical" evidence="4">
    <location>
        <begin position="31"/>
        <end position="48"/>
    </location>
</feature>
<dbReference type="SMART" id="SM00248">
    <property type="entry name" value="ANK"/>
    <property type="match status" value="5"/>
</dbReference>
<evidence type="ECO:0000256" key="1">
    <source>
        <dbReference type="ARBA" id="ARBA00007920"/>
    </source>
</evidence>
<keyword evidence="4" id="KW-0472">Membrane</keyword>
<feature type="domain" description="DUF676" evidence="5">
    <location>
        <begin position="116"/>
        <end position="275"/>
    </location>
</feature>
<dbReference type="AlphaFoldDB" id="A0A3D8RHA5"/>
<dbReference type="InterPro" id="IPR007751">
    <property type="entry name" value="DUF676_lipase-like"/>
</dbReference>
<evidence type="ECO:0000256" key="2">
    <source>
        <dbReference type="ARBA" id="ARBA00022737"/>
    </source>
</evidence>
<organism evidence="7 8">
    <name type="scientific">Coleophoma cylindrospora</name>
    <dbReference type="NCBI Taxonomy" id="1849047"/>
    <lineage>
        <taxon>Eukaryota</taxon>
        <taxon>Fungi</taxon>
        <taxon>Dikarya</taxon>
        <taxon>Ascomycota</taxon>
        <taxon>Pezizomycotina</taxon>
        <taxon>Leotiomycetes</taxon>
        <taxon>Helotiales</taxon>
        <taxon>Dermateaceae</taxon>
        <taxon>Coleophoma</taxon>
    </lineage>
</organism>
<dbReference type="PROSITE" id="PS50088">
    <property type="entry name" value="ANK_REPEAT"/>
    <property type="match status" value="3"/>
</dbReference>
<dbReference type="Pfam" id="PF24883">
    <property type="entry name" value="NPHP3_N"/>
    <property type="match status" value="1"/>
</dbReference>
<dbReference type="SUPFAM" id="SSF48403">
    <property type="entry name" value="Ankyrin repeat"/>
    <property type="match status" value="1"/>
</dbReference>
<accession>A0A3D8RHA5</accession>
<evidence type="ECO:0000313" key="7">
    <source>
        <dbReference type="EMBL" id="RDW73350.1"/>
    </source>
</evidence>
<reference evidence="7 8" key="1">
    <citation type="journal article" date="2018" name="IMA Fungus">
        <title>IMA Genome-F 9: Draft genome sequence of Annulohypoxylon stygium, Aspergillus mulundensis, Berkeleyomyces basicola (syn. Thielaviopsis basicola), Ceratocystis smalleyi, two Cercospora beticola strains, Coleophoma cylindrospora, Fusarium fracticaudum, Phialophora cf. hyalina, and Morchella septimelata.</title>
        <authorList>
            <person name="Wingfield B.D."/>
            <person name="Bills G.F."/>
            <person name="Dong Y."/>
            <person name="Huang W."/>
            <person name="Nel W.J."/>
            <person name="Swalarsk-Parry B.S."/>
            <person name="Vaghefi N."/>
            <person name="Wilken P.M."/>
            <person name="An Z."/>
            <person name="de Beer Z.W."/>
            <person name="De Vos L."/>
            <person name="Chen L."/>
            <person name="Duong T.A."/>
            <person name="Gao Y."/>
            <person name="Hammerbacher A."/>
            <person name="Kikkert J.R."/>
            <person name="Li Y."/>
            <person name="Li H."/>
            <person name="Li K."/>
            <person name="Li Q."/>
            <person name="Liu X."/>
            <person name="Ma X."/>
            <person name="Naidoo K."/>
            <person name="Pethybridge S.J."/>
            <person name="Sun J."/>
            <person name="Steenkamp E.T."/>
            <person name="van der Nest M.A."/>
            <person name="van Wyk S."/>
            <person name="Wingfield M.J."/>
            <person name="Xiong C."/>
            <person name="Yue Q."/>
            <person name="Zhang X."/>
        </authorList>
    </citation>
    <scope>NUCLEOTIDE SEQUENCE [LARGE SCALE GENOMIC DNA]</scope>
    <source>
        <strain evidence="7 8">BP6252</strain>
    </source>
</reference>
<dbReference type="EMBL" id="PDLM01000007">
    <property type="protein sequence ID" value="RDW73350.1"/>
    <property type="molecule type" value="Genomic_DNA"/>
</dbReference>
<dbReference type="Pfam" id="PF12796">
    <property type="entry name" value="Ank_2"/>
    <property type="match status" value="2"/>
</dbReference>
<dbReference type="Pfam" id="PF05057">
    <property type="entry name" value="DUF676"/>
    <property type="match status" value="1"/>
</dbReference>
<protein>
    <submittedName>
        <fullName evidence="7">Uncharacterized protein</fullName>
    </submittedName>
</protein>
<feature type="repeat" description="ANK" evidence="3">
    <location>
        <begin position="983"/>
        <end position="1007"/>
    </location>
</feature>
<name>A0A3D8RHA5_9HELO</name>
<dbReference type="OrthoDB" id="7464126at2759"/>
<gene>
    <name evidence="7" type="ORF">BP6252_07257</name>
</gene>
<keyword evidence="2" id="KW-0677">Repeat</keyword>
<evidence type="ECO:0000259" key="6">
    <source>
        <dbReference type="Pfam" id="PF24883"/>
    </source>
</evidence>
<dbReference type="Gene3D" id="1.25.40.20">
    <property type="entry name" value="Ankyrin repeat-containing domain"/>
    <property type="match status" value="2"/>
</dbReference>
<evidence type="ECO:0000259" key="5">
    <source>
        <dbReference type="Pfam" id="PF05057"/>
    </source>
</evidence>
<feature type="repeat" description="ANK" evidence="3">
    <location>
        <begin position="1045"/>
        <end position="1077"/>
    </location>
</feature>
<dbReference type="PANTHER" id="PTHR10039">
    <property type="entry name" value="AMELOGENIN"/>
    <property type="match status" value="1"/>
</dbReference>
<keyword evidence="3" id="KW-0040">ANK repeat</keyword>
<keyword evidence="8" id="KW-1185">Reference proteome</keyword>
<feature type="repeat" description="ANK" evidence="3">
    <location>
        <begin position="949"/>
        <end position="973"/>
    </location>
</feature>
<sequence>MSLLNALATFSSVFLLYLIWAVVYSDSLFHRVWSLGLCCLLPLATALFSQHISIFTAPLFLLTILDLALCIALSPAQVLLFHSPTQSKRKVLDIIFPPSTSSADHEEAQKTTIADIVVVHGLASSQTTWEAREEPAQPDLKPQNASQALPATKLSWVHDFLPQENLNCRIMVFNHNTRWEDNALSKSLSDHGDDLVRALSRARQKSENRPIIFIGHSFGGLIIKQAMVNASVGHTDLGDFIHQQARGFIFLGTPHKGSRLTAIGKRISLLGYWKGSSTNLLDNIEPESEVNRQLHEKFMNFLKNSCRVENTLCIFEAVKEFLYGFQVTHVVERHSAVIDGSQSFGSEGKHRDIQRYAARDNEDYQDILSYIRERISEITNLQQNGILEQMTKDQKDCLSYLCFPQMDVRQHDINPAANDTCTWLLKHDRFHRWANKKRELLWISGNPGAGKSTLLKYALQQTSQARPQSQEKALVLSFFFHGRGHELQKTTLGFFRSVLHQILKQSPSVAADLVQDYKKNCETKGKPGEKWDWHQAELQGFFKKLLARASGSYPIQIFVDALDECGETVARDLVNQFQDLIKQYPNESTLNFHICFTCRHYPIITIEFGEEICVEQENNEDIATYVRSRLKDDSLIKNEIRNIIIENASGIFQWARLVVDQVENMYKDGELVQKIKETLRSIPSDLSSLYRTLFEGVLQDEETRETTLGFIEWILFATRPLSLDELRFATAITPTLQYTSLQQCRDEGILIDNNNDFERRVRKMTRGLAEVRDQAGKSTVQFIHQSVNDFLVETGLQILYMDNWQSFDLARGKAHYHLSRSCIRYIDMEEMAYFDNVELATPHSRSWEQETEFPFLQYATNSWVAHTAKEEESGIIQEDLLHYFRWPSNDLIHRWAKIINLFKPLQFDYVPRKLTLLHIMSRYGLKTPLLSVFKTAGYTNVDIDLKDQDGRSPLSWAAENGHEAVIKLLLATGQVDVDSKDKYSRSPLSRAAQNGHEAVIKLLLATGQVENGWSPLSWAARGGKEAVVALLLATGQVEVESKDQDGRTALPWAAENGHETIVKMLLDKGADITSENGSGWTALHRMAIGGNRNMELLLVDHGALEPEDFFGLQQLFSSK</sequence>
<dbReference type="SUPFAM" id="SSF53474">
    <property type="entry name" value="alpha/beta-Hydrolases"/>
    <property type="match status" value="1"/>
</dbReference>
<proteinExistence type="inferred from homology"/>
<dbReference type="InterPro" id="IPR027417">
    <property type="entry name" value="P-loop_NTPase"/>
</dbReference>
<keyword evidence="4" id="KW-0812">Transmembrane</keyword>
<dbReference type="Gene3D" id="3.40.50.1820">
    <property type="entry name" value="alpha/beta hydrolase"/>
    <property type="match status" value="1"/>
</dbReference>
<evidence type="ECO:0000256" key="4">
    <source>
        <dbReference type="SAM" id="Phobius"/>
    </source>
</evidence>
<dbReference type="InterPro" id="IPR029058">
    <property type="entry name" value="AB_hydrolase_fold"/>
</dbReference>
<dbReference type="PANTHER" id="PTHR10039:SF5">
    <property type="entry name" value="NACHT DOMAIN-CONTAINING PROTEIN"/>
    <property type="match status" value="1"/>
</dbReference>
<comment type="similarity">
    <text evidence="1">Belongs to the putative lipase ROG1 family.</text>
</comment>
<keyword evidence="4" id="KW-1133">Transmembrane helix</keyword>
<dbReference type="InterPro" id="IPR056884">
    <property type="entry name" value="NPHP3-like_N"/>
</dbReference>
<comment type="caution">
    <text evidence="7">The sequence shown here is derived from an EMBL/GenBank/DDBJ whole genome shotgun (WGS) entry which is preliminary data.</text>
</comment>
<evidence type="ECO:0000256" key="3">
    <source>
        <dbReference type="PROSITE-ProRule" id="PRU00023"/>
    </source>
</evidence>
<dbReference type="PROSITE" id="PS50297">
    <property type="entry name" value="ANK_REP_REGION"/>
    <property type="match status" value="3"/>
</dbReference>
<feature type="transmembrane region" description="Helical" evidence="4">
    <location>
        <begin position="60"/>
        <end position="81"/>
    </location>
</feature>
<dbReference type="InterPro" id="IPR002110">
    <property type="entry name" value="Ankyrin_rpt"/>
</dbReference>
<feature type="domain" description="Nephrocystin 3-like N-terminal" evidence="6">
    <location>
        <begin position="419"/>
        <end position="599"/>
    </location>
</feature>
<dbReference type="Gene3D" id="3.40.50.300">
    <property type="entry name" value="P-loop containing nucleotide triphosphate hydrolases"/>
    <property type="match status" value="1"/>
</dbReference>
<evidence type="ECO:0000313" key="8">
    <source>
        <dbReference type="Proteomes" id="UP000256645"/>
    </source>
</evidence>
<dbReference type="InterPro" id="IPR036770">
    <property type="entry name" value="Ankyrin_rpt-contain_sf"/>
</dbReference>
<dbReference type="PRINTS" id="PR01415">
    <property type="entry name" value="ANKYRIN"/>
</dbReference>
<dbReference type="Proteomes" id="UP000256645">
    <property type="component" value="Unassembled WGS sequence"/>
</dbReference>